<evidence type="ECO:0000313" key="2">
    <source>
        <dbReference type="EMBL" id="KAG5460121.1"/>
    </source>
</evidence>
<dbReference type="OrthoDB" id="3243429at2759"/>
<dbReference type="Proteomes" id="UP000673691">
    <property type="component" value="Unassembled WGS sequence"/>
</dbReference>
<dbReference type="InterPro" id="IPR057670">
    <property type="entry name" value="SH3_retrovirus"/>
</dbReference>
<name>A0A8H7ZV81_9FUNG</name>
<protein>
    <recommendedName>
        <fullName evidence="1">Retroviral polymerase SH3-like domain-containing protein</fullName>
    </recommendedName>
</protein>
<gene>
    <name evidence="2" type="ORF">BJ554DRAFT_7872</name>
</gene>
<accession>A0A8H7ZV81</accession>
<keyword evidence="3" id="KW-1185">Reference proteome</keyword>
<dbReference type="Pfam" id="PF25597">
    <property type="entry name" value="SH3_retrovirus"/>
    <property type="match status" value="1"/>
</dbReference>
<feature type="domain" description="Retroviral polymerase SH3-like" evidence="1">
    <location>
        <begin position="59"/>
        <end position="101"/>
    </location>
</feature>
<proteinExistence type="predicted"/>
<feature type="non-terminal residue" evidence="2">
    <location>
        <position position="1"/>
    </location>
</feature>
<evidence type="ECO:0000313" key="3">
    <source>
        <dbReference type="Proteomes" id="UP000673691"/>
    </source>
</evidence>
<reference evidence="2 3" key="1">
    <citation type="journal article" name="Sci. Rep.">
        <title>Genome-scale phylogenetic analyses confirm Olpidium as the closest living zoosporic fungus to the non-flagellated, terrestrial fungi.</title>
        <authorList>
            <person name="Chang Y."/>
            <person name="Rochon D."/>
            <person name="Sekimoto S."/>
            <person name="Wang Y."/>
            <person name="Chovatia M."/>
            <person name="Sandor L."/>
            <person name="Salamov A."/>
            <person name="Grigoriev I.V."/>
            <person name="Stajich J.E."/>
            <person name="Spatafora J.W."/>
        </authorList>
    </citation>
    <scope>NUCLEOTIDE SEQUENCE [LARGE SCALE GENOMIC DNA]</scope>
    <source>
        <strain evidence="2">S191</strain>
    </source>
</reference>
<evidence type="ECO:0000259" key="1">
    <source>
        <dbReference type="Pfam" id="PF25597"/>
    </source>
</evidence>
<sequence>VRSEGFVSVESSSRARPEARTVHGFFPGKKEKQDSGWKRFDGAAATPINLDYLYIIRSVTYAHIPKGPRDPGNLAHTAKKMIMVGYSRTSKAYLLMGPDHRHNRRTIRHHSREIAATREPARHTRLWDPTTVTIVERYDFTADKLQMYEPTIDITHSQR</sequence>
<organism evidence="2 3">
    <name type="scientific">Olpidium bornovanus</name>
    <dbReference type="NCBI Taxonomy" id="278681"/>
    <lineage>
        <taxon>Eukaryota</taxon>
        <taxon>Fungi</taxon>
        <taxon>Fungi incertae sedis</taxon>
        <taxon>Olpidiomycota</taxon>
        <taxon>Olpidiomycotina</taxon>
        <taxon>Olpidiomycetes</taxon>
        <taxon>Olpidiales</taxon>
        <taxon>Olpidiaceae</taxon>
        <taxon>Olpidium</taxon>
    </lineage>
</organism>
<comment type="caution">
    <text evidence="2">The sequence shown here is derived from an EMBL/GenBank/DDBJ whole genome shotgun (WGS) entry which is preliminary data.</text>
</comment>
<dbReference type="EMBL" id="JAEFCI010005744">
    <property type="protein sequence ID" value="KAG5460121.1"/>
    <property type="molecule type" value="Genomic_DNA"/>
</dbReference>
<dbReference type="AlphaFoldDB" id="A0A8H7ZV81"/>